<accession>A0A1G2MGS9</accession>
<keyword evidence="3" id="KW-0963">Cytoplasm</keyword>
<keyword evidence="6" id="KW-0133">Cell shape</keyword>
<evidence type="ECO:0000256" key="15">
    <source>
        <dbReference type="ARBA" id="ARBA00047527"/>
    </source>
</evidence>
<dbReference type="SMART" id="SM00530">
    <property type="entry name" value="HTH_XRE"/>
    <property type="match status" value="1"/>
</dbReference>
<keyword evidence="7" id="KW-0573">Peptidoglycan synthesis</keyword>
<dbReference type="GO" id="GO:0008760">
    <property type="term" value="F:UDP-N-acetylglucosamine 1-carboxyvinyltransferase activity"/>
    <property type="evidence" value="ECO:0007669"/>
    <property type="project" value="UniProtKB-EC"/>
</dbReference>
<dbReference type="PANTHER" id="PTHR43783">
    <property type="entry name" value="UDP-N-ACETYLGLUCOSAMINE 1-CARBOXYVINYLTRANSFERASE"/>
    <property type="match status" value="1"/>
</dbReference>
<gene>
    <name evidence="17" type="ORF">A2W52_03390</name>
</gene>
<reference evidence="17 18" key="1">
    <citation type="journal article" date="2016" name="Nat. Commun.">
        <title>Thousands of microbial genomes shed light on interconnected biogeochemical processes in an aquifer system.</title>
        <authorList>
            <person name="Anantharaman K."/>
            <person name="Brown C.T."/>
            <person name="Hug L.A."/>
            <person name="Sharon I."/>
            <person name="Castelle C.J."/>
            <person name="Probst A.J."/>
            <person name="Thomas B.C."/>
            <person name="Singh A."/>
            <person name="Wilkins M.J."/>
            <person name="Karaoz U."/>
            <person name="Brodie E.L."/>
            <person name="Williams K.H."/>
            <person name="Hubbard S.S."/>
            <person name="Banfield J.F."/>
        </authorList>
    </citation>
    <scope>NUCLEOTIDE SEQUENCE [LARGE SCALE GENOMIC DNA]</scope>
</reference>
<dbReference type="InterPro" id="IPR050068">
    <property type="entry name" value="MurA_subfamily"/>
</dbReference>
<evidence type="ECO:0000256" key="2">
    <source>
        <dbReference type="ARBA" id="ARBA00004752"/>
    </source>
</evidence>
<dbReference type="EC" id="2.5.1.7" evidence="11"/>
<evidence type="ECO:0000256" key="3">
    <source>
        <dbReference type="ARBA" id="ARBA00022490"/>
    </source>
</evidence>
<dbReference type="GO" id="GO:0003677">
    <property type="term" value="F:DNA binding"/>
    <property type="evidence" value="ECO:0007669"/>
    <property type="project" value="InterPro"/>
</dbReference>
<keyword evidence="9" id="KW-0961">Cell wall biogenesis/degradation</keyword>
<evidence type="ECO:0000256" key="7">
    <source>
        <dbReference type="ARBA" id="ARBA00022984"/>
    </source>
</evidence>
<dbReference type="Proteomes" id="UP000176493">
    <property type="component" value="Unassembled WGS sequence"/>
</dbReference>
<evidence type="ECO:0000256" key="5">
    <source>
        <dbReference type="ARBA" id="ARBA00022679"/>
    </source>
</evidence>
<dbReference type="InterPro" id="IPR001387">
    <property type="entry name" value="Cro/C1-type_HTH"/>
</dbReference>
<evidence type="ECO:0000256" key="13">
    <source>
        <dbReference type="ARBA" id="ARBA00042443"/>
    </source>
</evidence>
<evidence type="ECO:0000256" key="10">
    <source>
        <dbReference type="ARBA" id="ARBA00038367"/>
    </source>
</evidence>
<dbReference type="GO" id="GO:0005737">
    <property type="term" value="C:cytoplasm"/>
    <property type="evidence" value="ECO:0007669"/>
    <property type="project" value="UniProtKB-SubCell"/>
</dbReference>
<comment type="catalytic activity">
    <reaction evidence="15">
        <text>phosphoenolpyruvate + UDP-N-acetyl-alpha-D-glucosamine = UDP-N-acetyl-3-O-(1-carboxyvinyl)-alpha-D-glucosamine + phosphate</text>
        <dbReference type="Rhea" id="RHEA:18681"/>
        <dbReference type="ChEBI" id="CHEBI:43474"/>
        <dbReference type="ChEBI" id="CHEBI:57705"/>
        <dbReference type="ChEBI" id="CHEBI:58702"/>
        <dbReference type="ChEBI" id="CHEBI:68483"/>
        <dbReference type="EC" id="2.5.1.7"/>
    </reaction>
</comment>
<evidence type="ECO:0000256" key="4">
    <source>
        <dbReference type="ARBA" id="ARBA00022618"/>
    </source>
</evidence>
<dbReference type="Pfam" id="PF01381">
    <property type="entry name" value="HTH_3"/>
    <property type="match status" value="1"/>
</dbReference>
<dbReference type="PROSITE" id="PS50943">
    <property type="entry name" value="HTH_CROC1"/>
    <property type="match status" value="1"/>
</dbReference>
<organism evidence="17 18">
    <name type="scientific">Candidatus Taylorbacteria bacterium RIFCSPHIGHO2_02_49_25</name>
    <dbReference type="NCBI Taxonomy" id="1802305"/>
    <lineage>
        <taxon>Bacteria</taxon>
        <taxon>Candidatus Tayloriibacteriota</taxon>
    </lineage>
</organism>
<dbReference type="AlphaFoldDB" id="A0A1G2MGS9"/>
<dbReference type="CDD" id="cd00093">
    <property type="entry name" value="HTH_XRE"/>
    <property type="match status" value="1"/>
</dbReference>
<keyword evidence="5 17" id="KW-0808">Transferase</keyword>
<evidence type="ECO:0000256" key="1">
    <source>
        <dbReference type="ARBA" id="ARBA00004496"/>
    </source>
</evidence>
<dbReference type="InterPro" id="IPR010982">
    <property type="entry name" value="Lambda_DNA-bd_dom_sf"/>
</dbReference>
<comment type="pathway">
    <text evidence="2">Cell wall biogenesis; peptidoglycan biosynthesis.</text>
</comment>
<keyword evidence="4" id="KW-0132">Cell division</keyword>
<evidence type="ECO:0000313" key="18">
    <source>
        <dbReference type="Proteomes" id="UP000176493"/>
    </source>
</evidence>
<dbReference type="NCBIfam" id="NF006873">
    <property type="entry name" value="PRK09369.1"/>
    <property type="match status" value="1"/>
</dbReference>
<dbReference type="EMBL" id="MHRJ01000018">
    <property type="protein sequence ID" value="OHA22914.1"/>
    <property type="molecule type" value="Genomic_DNA"/>
</dbReference>
<dbReference type="Gene3D" id="3.65.10.10">
    <property type="entry name" value="Enolpyruvate transferase domain"/>
    <property type="match status" value="2"/>
</dbReference>
<dbReference type="Gene3D" id="1.10.260.40">
    <property type="entry name" value="lambda repressor-like DNA-binding domains"/>
    <property type="match status" value="1"/>
</dbReference>
<evidence type="ECO:0000256" key="14">
    <source>
        <dbReference type="ARBA" id="ARBA00042842"/>
    </source>
</evidence>
<dbReference type="PANTHER" id="PTHR43783:SF1">
    <property type="entry name" value="UDP-N-ACETYLGLUCOSAMINE 1-CARBOXYVINYLTRANSFERASE"/>
    <property type="match status" value="1"/>
</dbReference>
<protein>
    <recommendedName>
        <fullName evidence="12">UDP-N-acetylglucosamine 1-carboxyvinyltransferase</fullName>
        <ecNumber evidence="11">2.5.1.7</ecNumber>
    </recommendedName>
    <alternativeName>
        <fullName evidence="13">Enoylpyruvate transferase</fullName>
    </alternativeName>
    <alternativeName>
        <fullName evidence="14">UDP-N-acetylglucosamine enolpyruvyl transferase</fullName>
    </alternativeName>
</protein>
<dbReference type="SUPFAM" id="SSF47413">
    <property type="entry name" value="lambda repressor-like DNA-binding domains"/>
    <property type="match status" value="1"/>
</dbReference>
<name>A0A1G2MGS9_9BACT</name>
<feature type="domain" description="HTH cro/C1-type" evidence="16">
    <location>
        <begin position="13"/>
        <end position="67"/>
    </location>
</feature>
<dbReference type="SUPFAM" id="SSF55205">
    <property type="entry name" value="EPT/RTPC-like"/>
    <property type="match status" value="1"/>
</dbReference>
<evidence type="ECO:0000259" key="16">
    <source>
        <dbReference type="PROSITE" id="PS50943"/>
    </source>
</evidence>
<comment type="similarity">
    <text evidence="10">Belongs to the EPSP synthase family. MurA subfamily.</text>
</comment>
<comment type="subcellular location">
    <subcellularLocation>
        <location evidence="1">Cytoplasm</location>
    </subcellularLocation>
</comment>
<dbReference type="Pfam" id="PF00275">
    <property type="entry name" value="EPSP_synthase"/>
    <property type="match status" value="1"/>
</dbReference>
<dbReference type="GO" id="GO:0071555">
    <property type="term" value="P:cell wall organization"/>
    <property type="evidence" value="ECO:0007669"/>
    <property type="project" value="UniProtKB-KW"/>
</dbReference>
<dbReference type="InterPro" id="IPR013792">
    <property type="entry name" value="RNA3'P_cycl/enolpyr_Trfase_a/b"/>
</dbReference>
<dbReference type="InterPro" id="IPR036968">
    <property type="entry name" value="Enolpyruvate_Tfrase_sf"/>
</dbReference>
<evidence type="ECO:0000256" key="12">
    <source>
        <dbReference type="ARBA" id="ARBA00039754"/>
    </source>
</evidence>
<dbReference type="GO" id="GO:0008360">
    <property type="term" value="P:regulation of cell shape"/>
    <property type="evidence" value="ECO:0007669"/>
    <property type="project" value="UniProtKB-KW"/>
</dbReference>
<proteinExistence type="inferred from homology"/>
<comment type="caution">
    <text evidence="17">The sequence shown here is derived from an EMBL/GenBank/DDBJ whole genome shotgun (WGS) entry which is preliminary data.</text>
</comment>
<dbReference type="GO" id="GO:0051301">
    <property type="term" value="P:cell division"/>
    <property type="evidence" value="ECO:0007669"/>
    <property type="project" value="UniProtKB-KW"/>
</dbReference>
<evidence type="ECO:0000256" key="9">
    <source>
        <dbReference type="ARBA" id="ARBA00023316"/>
    </source>
</evidence>
<evidence type="ECO:0000256" key="11">
    <source>
        <dbReference type="ARBA" id="ARBA00039108"/>
    </source>
</evidence>
<evidence type="ECO:0000256" key="6">
    <source>
        <dbReference type="ARBA" id="ARBA00022960"/>
    </source>
</evidence>
<evidence type="ECO:0000256" key="8">
    <source>
        <dbReference type="ARBA" id="ARBA00023306"/>
    </source>
</evidence>
<keyword evidence="8" id="KW-0131">Cell cycle</keyword>
<evidence type="ECO:0000313" key="17">
    <source>
        <dbReference type="EMBL" id="OHA22914.1"/>
    </source>
</evidence>
<sequence length="504" mass="55806">MSSARLKHIGLLIKDLREERGLSQSAFARKLRTSQSAIARIENGEQNLSTATLSKISAALNRDIIKISDRSLSVRIEGGKKLRGTVITRTSKNGAVALLCASLLNRGKTVLLHMPRIEEVHRVIEVLQSIGVSVCWVGNNVEIVVPGRLSLKNMNGESAERTRSVILLLAPLLAWSNKFILPHPGGCRLGERTVRPHLFALEKFGARIKTRSGDYVVTHRKLKAAEIVLYESGDTATESAILAAAQIPRQSVIKYASANYQVQELCFFLQKLGVEIEGVGTTTLIMRGVSRIECEVHYTLSEDPIESMFFIAAAILTQSRIRINRCPIDFLEIELLKLEKMGFKYAILKRYAASNGHTNLADILTFPSRLRALPEKIEAKPYPGLNIDNLPFFAVIATQAKGTTLIHDWVYENRTVYYKELDKLRAETLLADPHRIYITGPTALKAAEVVSPPALRPAAIILIAMLAAEGVSTLRNIYSINRGYEGVIERLNALGAKIKILRSL</sequence>
<dbReference type="GO" id="GO:0009252">
    <property type="term" value="P:peptidoglycan biosynthetic process"/>
    <property type="evidence" value="ECO:0007669"/>
    <property type="project" value="UniProtKB-KW"/>
</dbReference>
<dbReference type="InterPro" id="IPR001986">
    <property type="entry name" value="Enolpyruvate_Tfrase_dom"/>
</dbReference>